<accession>A0A8S2U0H1</accession>
<organism evidence="3 4">
    <name type="scientific">Rotaria magnacalcarata</name>
    <dbReference type="NCBI Taxonomy" id="392030"/>
    <lineage>
        <taxon>Eukaryota</taxon>
        <taxon>Metazoa</taxon>
        <taxon>Spiralia</taxon>
        <taxon>Gnathifera</taxon>
        <taxon>Rotifera</taxon>
        <taxon>Eurotatoria</taxon>
        <taxon>Bdelloidea</taxon>
        <taxon>Philodinida</taxon>
        <taxon>Philodinidae</taxon>
        <taxon>Rotaria</taxon>
    </lineage>
</organism>
<evidence type="ECO:0000313" key="4">
    <source>
        <dbReference type="Proteomes" id="UP000681720"/>
    </source>
</evidence>
<sequence>MGSRKSKIITQSSELTAKQIAEISRQTNLINTEILRRHSAFLEQYPNGL</sequence>
<proteinExistence type="predicted"/>
<gene>
    <name evidence="1" type="ORF">BYL167_LOCUS23269</name>
    <name evidence="3" type="ORF">GIL414_LOCUS26544</name>
    <name evidence="2" type="ORF">SMN809_LOCUS25931</name>
</gene>
<protein>
    <submittedName>
        <fullName evidence="3">Uncharacterized protein</fullName>
    </submittedName>
</protein>
<name>A0A8S2U0H1_9BILA</name>
<dbReference type="EMBL" id="CAJOBI010035522">
    <property type="protein sequence ID" value="CAF4297049.1"/>
    <property type="molecule type" value="Genomic_DNA"/>
</dbReference>
<comment type="caution">
    <text evidence="3">The sequence shown here is derived from an EMBL/GenBank/DDBJ whole genome shotgun (WGS) entry which is preliminary data.</text>
</comment>
<evidence type="ECO:0000313" key="3">
    <source>
        <dbReference type="EMBL" id="CAF4317193.1"/>
    </source>
</evidence>
<dbReference type="Proteomes" id="UP000676336">
    <property type="component" value="Unassembled WGS sequence"/>
</dbReference>
<evidence type="ECO:0000313" key="2">
    <source>
        <dbReference type="EMBL" id="CAF4297049.1"/>
    </source>
</evidence>
<dbReference type="Proteomes" id="UP000681720">
    <property type="component" value="Unassembled WGS sequence"/>
</dbReference>
<dbReference type="Proteomes" id="UP000681967">
    <property type="component" value="Unassembled WGS sequence"/>
</dbReference>
<reference evidence="3" key="1">
    <citation type="submission" date="2021-02" db="EMBL/GenBank/DDBJ databases">
        <authorList>
            <person name="Nowell W R."/>
        </authorList>
    </citation>
    <scope>NUCLEOTIDE SEQUENCE</scope>
</reference>
<dbReference type="EMBL" id="CAJOBJ010039239">
    <property type="protein sequence ID" value="CAF4317193.1"/>
    <property type="molecule type" value="Genomic_DNA"/>
</dbReference>
<feature type="non-terminal residue" evidence="3">
    <location>
        <position position="49"/>
    </location>
</feature>
<dbReference type="EMBL" id="CAJOBH010016156">
    <property type="protein sequence ID" value="CAF4191743.1"/>
    <property type="molecule type" value="Genomic_DNA"/>
</dbReference>
<evidence type="ECO:0000313" key="1">
    <source>
        <dbReference type="EMBL" id="CAF4191743.1"/>
    </source>
</evidence>
<dbReference type="AlphaFoldDB" id="A0A8S2U0H1"/>